<dbReference type="AlphaFoldDB" id="A0A0P6WCU9"/>
<evidence type="ECO:0008006" key="3">
    <source>
        <dbReference type="Google" id="ProtNLM"/>
    </source>
</evidence>
<evidence type="ECO:0000313" key="2">
    <source>
        <dbReference type="Proteomes" id="UP000050398"/>
    </source>
</evidence>
<dbReference type="InterPro" id="IPR011426">
    <property type="entry name" value="CamS"/>
</dbReference>
<dbReference type="PROSITE" id="PS51257">
    <property type="entry name" value="PROKAR_LIPOPROTEIN"/>
    <property type="match status" value="1"/>
</dbReference>
<dbReference type="RefSeq" id="WP_060673264.1">
    <property type="nucleotide sequence ID" value="NZ_JBCNGU010000027.1"/>
</dbReference>
<organism evidence="1 2">
    <name type="scientific">Rossellomorea vietnamensis</name>
    <dbReference type="NCBI Taxonomy" id="218284"/>
    <lineage>
        <taxon>Bacteria</taxon>
        <taxon>Bacillati</taxon>
        <taxon>Bacillota</taxon>
        <taxon>Bacilli</taxon>
        <taxon>Bacillales</taxon>
        <taxon>Bacillaceae</taxon>
        <taxon>Rossellomorea</taxon>
    </lineage>
</organism>
<dbReference type="EMBL" id="LIXZ01000012">
    <property type="protein sequence ID" value="KPL58785.1"/>
    <property type="molecule type" value="Genomic_DNA"/>
</dbReference>
<dbReference type="CDD" id="cd13441">
    <property type="entry name" value="CamS_repeat_1"/>
    <property type="match status" value="1"/>
</dbReference>
<name>A0A0P6WCU9_9BACI</name>
<protein>
    <recommendedName>
        <fullName evidence="3">Protein involved in sex pheromone biosynthesis</fullName>
    </recommendedName>
</protein>
<dbReference type="Gene3D" id="3.10.570.10">
    <property type="entry name" value="sex pheromone staph- cam373 precursor domain"/>
    <property type="match status" value="1"/>
</dbReference>
<reference evidence="1 2" key="1">
    <citation type="submission" date="2015-08" db="EMBL/GenBank/DDBJ databases">
        <title>Draft Genome Sequence of Bacillus vietnamensis UCD-SED5.</title>
        <authorList>
            <person name="Lee R.D."/>
            <person name="Jospin G."/>
            <person name="Lang J.M."/>
            <person name="Coil D.A."/>
            <person name="Eisen J.A."/>
        </authorList>
    </citation>
    <scope>NUCLEOTIDE SEQUENCE [LARGE SCALE GENOMIC DNA]</scope>
    <source>
        <strain evidence="1 2">UCD-SED5</strain>
    </source>
</reference>
<dbReference type="eggNOG" id="COG4851">
    <property type="taxonomic scope" value="Bacteria"/>
</dbReference>
<dbReference type="Proteomes" id="UP000050398">
    <property type="component" value="Unassembled WGS sequence"/>
</dbReference>
<proteinExistence type="predicted"/>
<dbReference type="PATRIC" id="fig|218284.4.peg.1137"/>
<evidence type="ECO:0000313" key="1">
    <source>
        <dbReference type="EMBL" id="KPL58785.1"/>
    </source>
</evidence>
<sequence>MKKWMIVSLSTLILIAGCSNKPQEVIDDETLEIQNSAASDAREYLNYKIDKEKKSVNRGLITMTINNRSDMDEIETGLMSLSTEHFDPEKYVYQEGQYLKNLNSWLGRKSKTNKAGLNPELKITEDMSWEQQMELEKKNPMYLAYIHEQNYVDSEGNIKGISLGLAMNSTDYIRVEDDKKLMHFDEANITKKMMEEYGRKVADTVVSRVRANKELKNVPIMISIYKLQPLNSVVSGNYIASTYLDENDRRIKKWDDVSDKYYYFPSDEGEEKDRDLYNRIRDLEDYVSKYFSHQDIEFVGKGLYRKDTLNKLVIDVHTGMVKETELIGFAQAIGPEIVDYFPHTPVYLYVKTPKGLKATIVKEVDQEPFVQIH</sequence>
<accession>A0A0P6WCU9</accession>
<dbReference type="OrthoDB" id="9795361at2"/>
<gene>
    <name evidence="1" type="ORF">AM506_14775</name>
</gene>
<dbReference type="Pfam" id="PF07537">
    <property type="entry name" value="CamS"/>
    <property type="match status" value="1"/>
</dbReference>
<comment type="caution">
    <text evidence="1">The sequence shown here is derived from an EMBL/GenBank/DDBJ whole genome shotgun (WGS) entry which is preliminary data.</text>
</comment>
<dbReference type="PIRSF" id="PIRSF012509">
    <property type="entry name" value="CamS"/>
    <property type="match status" value="1"/>
</dbReference>